<evidence type="ECO:0000256" key="1">
    <source>
        <dbReference type="SAM" id="MobiDB-lite"/>
    </source>
</evidence>
<gene>
    <name evidence="2" type="ORF">AALO_G00310650</name>
</gene>
<dbReference type="AlphaFoldDB" id="A0AAV6FGB7"/>
<sequence>MKLWSDFPSGGRGFALYASRTFAYMSCVSMKSDRSKGDMPQFSSEPVPSGLKQQTHRPPSPVPSCVSMRSDWSKGDMPQFSSEPVPSGLK</sequence>
<keyword evidence="3" id="KW-1185">Reference proteome</keyword>
<proteinExistence type="predicted"/>
<feature type="region of interest" description="Disordered" evidence="1">
    <location>
        <begin position="32"/>
        <end position="90"/>
    </location>
</feature>
<comment type="caution">
    <text evidence="2">The sequence shown here is derived from an EMBL/GenBank/DDBJ whole genome shotgun (WGS) entry which is preliminary data.</text>
</comment>
<reference evidence="2" key="1">
    <citation type="submission" date="2020-10" db="EMBL/GenBank/DDBJ databases">
        <title>Chromosome-scale genome assembly of the Allis shad, Alosa alosa.</title>
        <authorList>
            <person name="Margot Z."/>
            <person name="Christophe K."/>
            <person name="Cabau C."/>
            <person name="Louis A."/>
            <person name="Berthelot C."/>
            <person name="Parey E."/>
            <person name="Roest Crollius H."/>
            <person name="Montfort J."/>
            <person name="Robinson-Rechavi M."/>
            <person name="Bucao C."/>
            <person name="Bouchez O."/>
            <person name="Gislard M."/>
            <person name="Lluch J."/>
            <person name="Milhes M."/>
            <person name="Lampietro C."/>
            <person name="Lopez Roques C."/>
            <person name="Donnadieu C."/>
            <person name="Braasch I."/>
            <person name="Desvignes T."/>
            <person name="Postlethwait J."/>
            <person name="Bobe J."/>
            <person name="Guiguen Y."/>
        </authorList>
    </citation>
    <scope>NUCLEOTIDE SEQUENCE</scope>
    <source>
        <strain evidence="2">M-15738</strain>
        <tissue evidence="2">Blood</tissue>
    </source>
</reference>
<organism evidence="2 3">
    <name type="scientific">Alosa alosa</name>
    <name type="common">allis shad</name>
    <dbReference type="NCBI Taxonomy" id="278164"/>
    <lineage>
        <taxon>Eukaryota</taxon>
        <taxon>Metazoa</taxon>
        <taxon>Chordata</taxon>
        <taxon>Craniata</taxon>
        <taxon>Vertebrata</taxon>
        <taxon>Euteleostomi</taxon>
        <taxon>Actinopterygii</taxon>
        <taxon>Neopterygii</taxon>
        <taxon>Teleostei</taxon>
        <taxon>Clupei</taxon>
        <taxon>Clupeiformes</taxon>
        <taxon>Clupeoidei</taxon>
        <taxon>Clupeidae</taxon>
        <taxon>Alosa</taxon>
    </lineage>
</organism>
<accession>A0AAV6FGB7</accession>
<evidence type="ECO:0000313" key="2">
    <source>
        <dbReference type="EMBL" id="KAG5260482.1"/>
    </source>
</evidence>
<dbReference type="EMBL" id="JADWDJ010000777">
    <property type="protein sequence ID" value="KAG5260482.1"/>
    <property type="molecule type" value="Genomic_DNA"/>
</dbReference>
<protein>
    <submittedName>
        <fullName evidence="2">Uncharacterized protein</fullName>
    </submittedName>
</protein>
<feature type="compositionally biased region" description="Polar residues" evidence="1">
    <location>
        <begin position="41"/>
        <end position="57"/>
    </location>
</feature>
<dbReference type="Proteomes" id="UP000823561">
    <property type="component" value="Unassembled WGS sequence"/>
</dbReference>
<name>A0AAV6FGB7_9TELE</name>
<evidence type="ECO:0000313" key="3">
    <source>
        <dbReference type="Proteomes" id="UP000823561"/>
    </source>
</evidence>